<dbReference type="InterPro" id="IPR039980">
    <property type="entry name" value="MADD"/>
</dbReference>
<dbReference type="GO" id="GO:0032483">
    <property type="term" value="P:regulation of Rab protein signal transduction"/>
    <property type="evidence" value="ECO:0007669"/>
    <property type="project" value="TreeGrafter"/>
</dbReference>
<dbReference type="GO" id="GO:0042981">
    <property type="term" value="P:regulation of apoptotic process"/>
    <property type="evidence" value="ECO:0007669"/>
    <property type="project" value="TreeGrafter"/>
</dbReference>
<dbReference type="OrthoDB" id="6282239at2759"/>
<evidence type="ECO:0000313" key="3">
    <source>
        <dbReference type="Proteomes" id="UP000281553"/>
    </source>
</evidence>
<dbReference type="Proteomes" id="UP000281553">
    <property type="component" value="Unassembled WGS sequence"/>
</dbReference>
<proteinExistence type="predicted"/>
<sequence length="170" mass="18935">MFLFGHTPTGDVSKAELQMVTEIEKWILRLTGAPAPVPGYTYVQLSLLPEQVESPLIFALPDKSRLALLDFPFNLPFELLGVEKCLQVILAVILEQKVLLKSRDYNALTMSVLALVAMLYPLQYMFPVIPLLPTSLPGAEQKTVNLRAYEVADMKRMLDIICTAVANNSL</sequence>
<reference evidence="2 3" key="1">
    <citation type="submission" date="2018-11" db="EMBL/GenBank/DDBJ databases">
        <authorList>
            <consortium name="Pathogen Informatics"/>
        </authorList>
    </citation>
    <scope>NUCLEOTIDE SEQUENCE [LARGE SCALE GENOMIC DNA]</scope>
</reference>
<protein>
    <recommendedName>
        <fullName evidence="1">UDENN domain-containing protein</fullName>
    </recommendedName>
</protein>
<name>A0A3P7LDG9_DIBLA</name>
<dbReference type="GO" id="GO:0005829">
    <property type="term" value="C:cytosol"/>
    <property type="evidence" value="ECO:0007669"/>
    <property type="project" value="TreeGrafter"/>
</dbReference>
<dbReference type="Pfam" id="PF02141">
    <property type="entry name" value="DENN"/>
    <property type="match status" value="1"/>
</dbReference>
<feature type="domain" description="UDENN" evidence="1">
    <location>
        <begin position="1"/>
        <end position="170"/>
    </location>
</feature>
<dbReference type="PANTHER" id="PTHR13008:SF7">
    <property type="entry name" value="MAP KINASE-ACTIVATING DEATH DOMAIN PROTEIN"/>
    <property type="match status" value="1"/>
</dbReference>
<keyword evidence="3" id="KW-1185">Reference proteome</keyword>
<evidence type="ECO:0000313" key="2">
    <source>
        <dbReference type="EMBL" id="VDN09947.1"/>
    </source>
</evidence>
<evidence type="ECO:0000259" key="1">
    <source>
        <dbReference type="PROSITE" id="PS50211"/>
    </source>
</evidence>
<dbReference type="AlphaFoldDB" id="A0A3P7LDG9"/>
<accession>A0A3P7LDG9</accession>
<dbReference type="InterPro" id="IPR001194">
    <property type="entry name" value="cDENN_dom"/>
</dbReference>
<dbReference type="PROSITE" id="PS50211">
    <property type="entry name" value="DENN"/>
    <property type="match status" value="1"/>
</dbReference>
<dbReference type="EMBL" id="UYRU01048124">
    <property type="protein sequence ID" value="VDN09947.1"/>
    <property type="molecule type" value="Genomic_DNA"/>
</dbReference>
<dbReference type="InterPro" id="IPR037516">
    <property type="entry name" value="Tripartite_DENN"/>
</dbReference>
<dbReference type="PANTHER" id="PTHR13008">
    <property type="entry name" value="MAP-KINASE ACTIVATING DEATH DOMAIN PROTEIN MADD /DENN/AEX-3 C.ELEGANS"/>
    <property type="match status" value="1"/>
</dbReference>
<organism evidence="2 3">
    <name type="scientific">Dibothriocephalus latus</name>
    <name type="common">Fish tapeworm</name>
    <name type="synonym">Diphyllobothrium latum</name>
    <dbReference type="NCBI Taxonomy" id="60516"/>
    <lineage>
        <taxon>Eukaryota</taxon>
        <taxon>Metazoa</taxon>
        <taxon>Spiralia</taxon>
        <taxon>Lophotrochozoa</taxon>
        <taxon>Platyhelminthes</taxon>
        <taxon>Cestoda</taxon>
        <taxon>Eucestoda</taxon>
        <taxon>Diphyllobothriidea</taxon>
        <taxon>Diphyllobothriidae</taxon>
        <taxon>Dibothriocephalus</taxon>
    </lineage>
</organism>
<dbReference type="InterPro" id="IPR043153">
    <property type="entry name" value="DENN_C"/>
</dbReference>
<dbReference type="SMART" id="SM00799">
    <property type="entry name" value="DENN"/>
    <property type="match status" value="1"/>
</dbReference>
<dbReference type="GO" id="GO:0005085">
    <property type="term" value="F:guanyl-nucleotide exchange factor activity"/>
    <property type="evidence" value="ECO:0007669"/>
    <property type="project" value="TreeGrafter"/>
</dbReference>
<gene>
    <name evidence="2" type="ORF">DILT_LOCUS5778</name>
</gene>
<dbReference type="Gene3D" id="3.40.50.11500">
    <property type="match status" value="1"/>
</dbReference>